<dbReference type="Gene3D" id="3.40.630.30">
    <property type="match status" value="1"/>
</dbReference>
<reference evidence="2" key="1">
    <citation type="journal article" date="2014" name="Int. J. Syst. Evol. Microbiol.">
        <title>Complete genome sequence of Corynebacterium casei LMG S-19264T (=DSM 44701T), isolated from a smear-ripened cheese.</title>
        <authorList>
            <consortium name="US DOE Joint Genome Institute (JGI-PGF)"/>
            <person name="Walter F."/>
            <person name="Albersmeier A."/>
            <person name="Kalinowski J."/>
            <person name="Ruckert C."/>
        </authorList>
    </citation>
    <scope>NUCLEOTIDE SEQUENCE</scope>
    <source>
        <strain evidence="2">JCM 3131</strain>
    </source>
</reference>
<dbReference type="PROSITE" id="PS51186">
    <property type="entry name" value="GNAT"/>
    <property type="match status" value="1"/>
</dbReference>
<reference evidence="2" key="2">
    <citation type="submission" date="2020-09" db="EMBL/GenBank/DDBJ databases">
        <authorList>
            <person name="Sun Q."/>
            <person name="Ohkuma M."/>
        </authorList>
    </citation>
    <scope>NUCLEOTIDE SEQUENCE</scope>
    <source>
        <strain evidence="2">JCM 3131</strain>
    </source>
</reference>
<dbReference type="GO" id="GO:0016747">
    <property type="term" value="F:acyltransferase activity, transferring groups other than amino-acyl groups"/>
    <property type="evidence" value="ECO:0007669"/>
    <property type="project" value="InterPro"/>
</dbReference>
<feature type="domain" description="N-acetyltransferase" evidence="1">
    <location>
        <begin position="11"/>
        <end position="147"/>
    </location>
</feature>
<gene>
    <name evidence="2" type="ORF">GCM10010145_41860</name>
</gene>
<dbReference type="EMBL" id="BMQK01000009">
    <property type="protein sequence ID" value="GGQ67605.1"/>
    <property type="molecule type" value="Genomic_DNA"/>
</dbReference>
<dbReference type="CDD" id="cd04301">
    <property type="entry name" value="NAT_SF"/>
    <property type="match status" value="1"/>
</dbReference>
<evidence type="ECO:0000313" key="2">
    <source>
        <dbReference type="EMBL" id="GGQ67605.1"/>
    </source>
</evidence>
<dbReference type="InterPro" id="IPR016181">
    <property type="entry name" value="Acyl_CoA_acyltransferase"/>
</dbReference>
<name>A0A918BJ75_9ACTN</name>
<proteinExistence type="predicted"/>
<comment type="caution">
    <text evidence="2">The sequence shown here is derived from an EMBL/GenBank/DDBJ whole genome shotgun (WGS) entry which is preliminary data.</text>
</comment>
<dbReference type="Pfam" id="PF13508">
    <property type="entry name" value="Acetyltransf_7"/>
    <property type="match status" value="1"/>
</dbReference>
<evidence type="ECO:0000259" key="1">
    <source>
        <dbReference type="PROSITE" id="PS51186"/>
    </source>
</evidence>
<dbReference type="Proteomes" id="UP000620156">
    <property type="component" value="Unassembled WGS sequence"/>
</dbReference>
<protein>
    <submittedName>
        <fullName evidence="2">N-acetyltransferase</fullName>
    </submittedName>
</protein>
<dbReference type="InterPro" id="IPR000182">
    <property type="entry name" value="GNAT_dom"/>
</dbReference>
<sequence length="149" mass="16636">MATEQHRARTATLRIGGEDDELERRLGDELDAFNSRVTGAGNWEDFSVRLTDAHGRLAGGLTGSVWGTLCTVEMLWIREDLRGAGWGSRVLKAAEQEAVRRGCTDMTLSSYTFQAPDFYRKHGYRETGRSEGVPGRHCDVYFHKSLTAP</sequence>
<dbReference type="SUPFAM" id="SSF55729">
    <property type="entry name" value="Acyl-CoA N-acyltransferases (Nat)"/>
    <property type="match status" value="1"/>
</dbReference>
<dbReference type="RefSeq" id="WP_189218391.1">
    <property type="nucleotide sequence ID" value="NZ_BMQK01000009.1"/>
</dbReference>
<evidence type="ECO:0000313" key="3">
    <source>
        <dbReference type="Proteomes" id="UP000620156"/>
    </source>
</evidence>
<organism evidence="2 3">
    <name type="scientific">Streptomyces ruber</name>
    <dbReference type="NCBI Taxonomy" id="83378"/>
    <lineage>
        <taxon>Bacteria</taxon>
        <taxon>Bacillati</taxon>
        <taxon>Actinomycetota</taxon>
        <taxon>Actinomycetes</taxon>
        <taxon>Kitasatosporales</taxon>
        <taxon>Streptomycetaceae</taxon>
        <taxon>Streptomyces</taxon>
    </lineage>
</organism>
<accession>A0A918BJ75</accession>
<keyword evidence="3" id="KW-1185">Reference proteome</keyword>
<dbReference type="AlphaFoldDB" id="A0A918BJ75"/>